<reference evidence="1 2" key="1">
    <citation type="submission" date="2024-09" db="EMBL/GenBank/DDBJ databases">
        <title>Genome sequencing and assembly of Phytophthora oleae, isolate VK10A, causative agent of rot of olive drupes.</title>
        <authorList>
            <person name="Conti Taguali S."/>
            <person name="Riolo M."/>
            <person name="La Spada F."/>
            <person name="Cacciola S.O."/>
            <person name="Dionisio G."/>
        </authorList>
    </citation>
    <scope>NUCLEOTIDE SEQUENCE [LARGE SCALE GENOMIC DNA]</scope>
    <source>
        <strain evidence="1 2">VK10A</strain>
    </source>
</reference>
<protein>
    <submittedName>
        <fullName evidence="1">Uncharacterized protein</fullName>
    </submittedName>
</protein>
<keyword evidence="2" id="KW-1185">Reference proteome</keyword>
<organism evidence="1 2">
    <name type="scientific">Phytophthora oleae</name>
    <dbReference type="NCBI Taxonomy" id="2107226"/>
    <lineage>
        <taxon>Eukaryota</taxon>
        <taxon>Sar</taxon>
        <taxon>Stramenopiles</taxon>
        <taxon>Oomycota</taxon>
        <taxon>Peronosporomycetes</taxon>
        <taxon>Peronosporales</taxon>
        <taxon>Peronosporaceae</taxon>
        <taxon>Phytophthora</taxon>
    </lineage>
</organism>
<proteinExistence type="predicted"/>
<dbReference type="EMBL" id="JBIMZQ010000047">
    <property type="protein sequence ID" value="KAL3659346.1"/>
    <property type="molecule type" value="Genomic_DNA"/>
</dbReference>
<comment type="caution">
    <text evidence="1">The sequence shown here is derived from an EMBL/GenBank/DDBJ whole genome shotgun (WGS) entry which is preliminary data.</text>
</comment>
<accession>A0ABD3EYI5</accession>
<sequence>MAAVQLNVFYEGWEDDESCPLDTGYARPTEEISRTLCGIVYAHKPGGFGYWNTG</sequence>
<gene>
    <name evidence="1" type="ORF">V7S43_015617</name>
</gene>
<evidence type="ECO:0000313" key="1">
    <source>
        <dbReference type="EMBL" id="KAL3659346.1"/>
    </source>
</evidence>
<name>A0ABD3EYI5_9STRA</name>
<evidence type="ECO:0000313" key="2">
    <source>
        <dbReference type="Proteomes" id="UP001632037"/>
    </source>
</evidence>
<dbReference type="AlphaFoldDB" id="A0ABD3EYI5"/>
<dbReference type="Proteomes" id="UP001632037">
    <property type="component" value="Unassembled WGS sequence"/>
</dbReference>